<evidence type="ECO:0000256" key="2">
    <source>
        <dbReference type="ARBA" id="ARBA00022448"/>
    </source>
</evidence>
<evidence type="ECO:0000313" key="9">
    <source>
        <dbReference type="EMBL" id="NME27286.1"/>
    </source>
</evidence>
<dbReference type="RefSeq" id="WP_059076608.1">
    <property type="nucleotide sequence ID" value="NZ_JABAFG010000002.1"/>
</dbReference>
<dbReference type="FunFam" id="1.10.3720.10:FF:000003">
    <property type="entry name" value="Aliphatic sulfonate ABC transporter permease"/>
    <property type="match status" value="1"/>
</dbReference>
<dbReference type="CDD" id="cd06261">
    <property type="entry name" value="TM_PBP2"/>
    <property type="match status" value="1"/>
</dbReference>
<dbReference type="PANTHER" id="PTHR30151">
    <property type="entry name" value="ALKANE SULFONATE ABC TRANSPORTER-RELATED, MEMBRANE SUBUNIT"/>
    <property type="match status" value="1"/>
</dbReference>
<comment type="caution">
    <text evidence="9">The sequence shown here is derived from an EMBL/GenBank/DDBJ whole genome shotgun (WGS) entry which is preliminary data.</text>
</comment>
<keyword evidence="4 7" id="KW-0812">Transmembrane</keyword>
<comment type="similarity">
    <text evidence="7">Belongs to the binding-protein-dependent transport system permease family.</text>
</comment>
<feature type="transmembrane region" description="Helical" evidence="7">
    <location>
        <begin position="107"/>
        <end position="138"/>
    </location>
</feature>
<feature type="transmembrane region" description="Helical" evidence="7">
    <location>
        <begin position="188"/>
        <end position="208"/>
    </location>
</feature>
<proteinExistence type="inferred from homology"/>
<dbReference type="PROSITE" id="PS51257">
    <property type="entry name" value="PROKAR_LIPOPROTEIN"/>
    <property type="match status" value="1"/>
</dbReference>
<dbReference type="PROSITE" id="PS50928">
    <property type="entry name" value="ABC_TM1"/>
    <property type="match status" value="1"/>
</dbReference>
<evidence type="ECO:0000256" key="1">
    <source>
        <dbReference type="ARBA" id="ARBA00004651"/>
    </source>
</evidence>
<keyword evidence="2 7" id="KW-0813">Transport</keyword>
<evidence type="ECO:0000256" key="3">
    <source>
        <dbReference type="ARBA" id="ARBA00022475"/>
    </source>
</evidence>
<accession>A0A848BVG0</accession>
<keyword evidence="6 7" id="KW-0472">Membrane</keyword>
<dbReference type="GO" id="GO:0010438">
    <property type="term" value="P:cellular response to sulfur starvation"/>
    <property type="evidence" value="ECO:0007669"/>
    <property type="project" value="TreeGrafter"/>
</dbReference>
<reference evidence="9 10" key="1">
    <citation type="submission" date="2020-04" db="EMBL/GenBank/DDBJ databases">
        <authorList>
            <person name="Hitch T.C.A."/>
            <person name="Wylensek D."/>
            <person name="Clavel T."/>
        </authorList>
    </citation>
    <scope>NUCLEOTIDE SEQUENCE [LARGE SCALE GENOMIC DNA]</scope>
    <source>
        <strain evidence="9 10">Oil-RF-744-FAT-WT-6-1</strain>
    </source>
</reference>
<dbReference type="EMBL" id="JABAFG010000002">
    <property type="protein sequence ID" value="NME27286.1"/>
    <property type="molecule type" value="Genomic_DNA"/>
</dbReference>
<dbReference type="Gene3D" id="1.10.3720.10">
    <property type="entry name" value="MetI-like"/>
    <property type="match status" value="1"/>
</dbReference>
<evidence type="ECO:0000256" key="5">
    <source>
        <dbReference type="ARBA" id="ARBA00022989"/>
    </source>
</evidence>
<sequence length="256" mass="28178">MKRILTKILTICALPLLLIACWQLGSMGHWWGSYIVPPPERVWSSWLQLAASGQLARHIGASLMRVMTGFAIAAALALPSGIWLGLHPAARRVCHSLLEFLRNVPPLALLPMLILWFGIGEASKIIIVVLATFFPIFLNTLDGMSHPDEQLLEMGRVYGLSSRAVFWHIRLPQALPAMYTGLRIGLGYSWRSLIGAEMIAAAAGLGYLILDGEEMARPDIVVAGILTLGVLGIAADALMRAIGQRYLWTERKEHHE</sequence>
<evidence type="ECO:0000256" key="4">
    <source>
        <dbReference type="ARBA" id="ARBA00022692"/>
    </source>
</evidence>
<protein>
    <submittedName>
        <fullName evidence="9">ABC transporter permease</fullName>
    </submittedName>
</protein>
<organism evidence="9 10">
    <name type="scientific">Megasphaera hexanoica</name>
    <dbReference type="NCBI Taxonomy" id="1675036"/>
    <lineage>
        <taxon>Bacteria</taxon>
        <taxon>Bacillati</taxon>
        <taxon>Bacillota</taxon>
        <taxon>Negativicutes</taxon>
        <taxon>Veillonellales</taxon>
        <taxon>Veillonellaceae</taxon>
        <taxon>Megasphaera</taxon>
    </lineage>
</organism>
<dbReference type="GO" id="GO:0042918">
    <property type="term" value="P:alkanesulfonate transmembrane transport"/>
    <property type="evidence" value="ECO:0007669"/>
    <property type="project" value="UniProtKB-ARBA"/>
</dbReference>
<dbReference type="Proteomes" id="UP000591071">
    <property type="component" value="Unassembled WGS sequence"/>
</dbReference>
<dbReference type="SUPFAM" id="SSF161098">
    <property type="entry name" value="MetI-like"/>
    <property type="match status" value="1"/>
</dbReference>
<name>A0A848BVG0_9FIRM</name>
<keyword evidence="3" id="KW-1003">Cell membrane</keyword>
<evidence type="ECO:0000256" key="6">
    <source>
        <dbReference type="ARBA" id="ARBA00023136"/>
    </source>
</evidence>
<comment type="subcellular location">
    <subcellularLocation>
        <location evidence="1 7">Cell membrane</location>
        <topology evidence="1 7">Multi-pass membrane protein</topology>
    </subcellularLocation>
</comment>
<dbReference type="PANTHER" id="PTHR30151:SF39">
    <property type="entry name" value="ABC TRANSPORTER PERMEASE PROTEIN"/>
    <property type="match status" value="1"/>
</dbReference>
<dbReference type="GO" id="GO:0005886">
    <property type="term" value="C:plasma membrane"/>
    <property type="evidence" value="ECO:0007669"/>
    <property type="project" value="UniProtKB-SubCell"/>
</dbReference>
<dbReference type="InterPro" id="IPR000515">
    <property type="entry name" value="MetI-like"/>
</dbReference>
<dbReference type="Pfam" id="PF00528">
    <property type="entry name" value="BPD_transp_1"/>
    <property type="match status" value="1"/>
</dbReference>
<gene>
    <name evidence="9" type="ORF">HF872_01395</name>
</gene>
<evidence type="ECO:0000259" key="8">
    <source>
        <dbReference type="PROSITE" id="PS50928"/>
    </source>
</evidence>
<keyword evidence="5 7" id="KW-1133">Transmembrane helix</keyword>
<feature type="transmembrane region" description="Helical" evidence="7">
    <location>
        <begin position="220"/>
        <end position="242"/>
    </location>
</feature>
<dbReference type="AlphaFoldDB" id="A0A848BVG0"/>
<feature type="transmembrane region" description="Helical" evidence="7">
    <location>
        <begin position="66"/>
        <end position="86"/>
    </location>
</feature>
<evidence type="ECO:0000313" key="10">
    <source>
        <dbReference type="Proteomes" id="UP000591071"/>
    </source>
</evidence>
<evidence type="ECO:0000256" key="7">
    <source>
        <dbReference type="RuleBase" id="RU363032"/>
    </source>
</evidence>
<feature type="domain" description="ABC transmembrane type-1" evidence="8">
    <location>
        <begin position="59"/>
        <end position="239"/>
    </location>
</feature>
<dbReference type="InterPro" id="IPR035906">
    <property type="entry name" value="MetI-like_sf"/>
</dbReference>